<comment type="caution">
    <text evidence="6">The sequence shown here is derived from an EMBL/GenBank/DDBJ whole genome shotgun (WGS) entry which is preliminary data.</text>
</comment>
<reference evidence="6 7" key="1">
    <citation type="journal article" date="2017" name="ISME J.">
        <title>Unveiling bifidobacterial biogeography across the mammalian branch of the tree of life.</title>
        <authorList>
            <person name="Milani C."/>
            <person name="Mangifesta M."/>
            <person name="Mancabelli L."/>
            <person name="Lugli G.A."/>
            <person name="James K."/>
            <person name="Duranti S."/>
            <person name="Turroni F."/>
            <person name="Ferrario C."/>
            <person name="Ossiprandi M.C."/>
            <person name="van Sinderen D."/>
            <person name="Ventura M."/>
        </authorList>
    </citation>
    <scope>NUCLEOTIDE SEQUENCE [LARGE SCALE GENOMIC DNA]</scope>
    <source>
        <strain evidence="7">Ham19E</strain>
    </source>
</reference>
<dbReference type="AlphaFoldDB" id="A0A2A2EHE9"/>
<dbReference type="EMBL" id="MVOH01000006">
    <property type="protein sequence ID" value="PAU68417.1"/>
    <property type="molecule type" value="Genomic_DNA"/>
</dbReference>
<feature type="transmembrane region" description="Helical" evidence="4">
    <location>
        <begin position="156"/>
        <end position="175"/>
    </location>
</feature>
<protein>
    <submittedName>
        <fullName evidence="6">Histidine kinase sensor of two component system</fullName>
    </submittedName>
</protein>
<gene>
    <name evidence="6" type="ORF">B1526_0602</name>
</gene>
<feature type="transmembrane region" description="Helical" evidence="4">
    <location>
        <begin position="241"/>
        <end position="262"/>
    </location>
</feature>
<dbReference type="PANTHER" id="PTHR24421:SF61">
    <property type="entry name" value="OXYGEN SENSOR HISTIDINE KINASE NREB"/>
    <property type="match status" value="1"/>
</dbReference>
<feature type="transmembrane region" description="Helical" evidence="4">
    <location>
        <begin position="60"/>
        <end position="87"/>
    </location>
</feature>
<keyword evidence="2 6" id="KW-0418">Kinase</keyword>
<dbReference type="SUPFAM" id="SSF55874">
    <property type="entry name" value="ATPase domain of HSP90 chaperone/DNA topoisomerase II/histidine kinase"/>
    <property type="match status" value="1"/>
</dbReference>
<sequence length="476" mass="51108">MVGMQNVSETWATPVPRALMPETAARPLLPARLPLMRPRKGRWIAGVARGVSMHLGVHVAWVRLAFIAACVLYGVGLAAYVALWLLVPAGDPVAEAQRIAERRNAADAPLAKGNAGSGTTAQPIAGIDDYTGLDASTPTLSGESLKQFFEEASKPALFAALGVSLIACAIMFNMASSRAGGILPAALAIIGLGIAWMRYNAPHGQIATTAIGVALEFVAYVVFLVQPLFSNGEVTLARSLVSGLLLVFAVIGTLTPWIMALMRGFTNERALKEREEERADMTAHLHDGVLQTLALIQLHADEPQTVFTLARSQERELRSWLYQERKTSDRSVNAGLTQIAAQIEDSHGKPIEVVTVGDARPSAQTDALLDAAAQAMVNAVTHGGEPVSVYCEASDALVEVFVRDHGNGFRMEDVPPERLGIRESIIGRIRRRGGSVEIVSRPQWGTEVRMHMPIASQDATRANAHTDAQEAGKERV</sequence>
<keyword evidence="4" id="KW-1133">Transmembrane helix</keyword>
<evidence type="ECO:0000256" key="1">
    <source>
        <dbReference type="ARBA" id="ARBA00022679"/>
    </source>
</evidence>
<dbReference type="InterPro" id="IPR036890">
    <property type="entry name" value="HATPase_C_sf"/>
</dbReference>
<accession>A0A2A2EHE9</accession>
<keyword evidence="4" id="KW-0472">Membrane</keyword>
<dbReference type="InterPro" id="IPR050482">
    <property type="entry name" value="Sensor_HK_TwoCompSys"/>
</dbReference>
<evidence type="ECO:0000313" key="7">
    <source>
        <dbReference type="Proteomes" id="UP000218399"/>
    </source>
</evidence>
<keyword evidence="7" id="KW-1185">Reference proteome</keyword>
<dbReference type="PANTHER" id="PTHR24421">
    <property type="entry name" value="NITRATE/NITRITE SENSOR PROTEIN NARX-RELATED"/>
    <property type="match status" value="1"/>
</dbReference>
<dbReference type="GO" id="GO:0016301">
    <property type="term" value="F:kinase activity"/>
    <property type="evidence" value="ECO:0007669"/>
    <property type="project" value="UniProtKB-KW"/>
</dbReference>
<keyword evidence="1" id="KW-0808">Transferase</keyword>
<evidence type="ECO:0000256" key="3">
    <source>
        <dbReference type="ARBA" id="ARBA00023012"/>
    </source>
</evidence>
<dbReference type="Pfam" id="PF04024">
    <property type="entry name" value="PspC"/>
    <property type="match status" value="1"/>
</dbReference>
<evidence type="ECO:0000256" key="2">
    <source>
        <dbReference type="ARBA" id="ARBA00022777"/>
    </source>
</evidence>
<name>A0A2A2EHE9_9BIFI</name>
<keyword evidence="4" id="KW-0812">Transmembrane</keyword>
<evidence type="ECO:0000256" key="4">
    <source>
        <dbReference type="SAM" id="Phobius"/>
    </source>
</evidence>
<feature type="transmembrane region" description="Helical" evidence="4">
    <location>
        <begin position="206"/>
        <end position="229"/>
    </location>
</feature>
<dbReference type="InterPro" id="IPR007168">
    <property type="entry name" value="Phageshock_PspC_N"/>
</dbReference>
<evidence type="ECO:0000259" key="5">
    <source>
        <dbReference type="Pfam" id="PF04024"/>
    </source>
</evidence>
<evidence type="ECO:0000313" key="6">
    <source>
        <dbReference type="EMBL" id="PAU68417.1"/>
    </source>
</evidence>
<dbReference type="Gene3D" id="3.30.565.10">
    <property type="entry name" value="Histidine kinase-like ATPase, C-terminal domain"/>
    <property type="match status" value="1"/>
</dbReference>
<feature type="transmembrane region" description="Helical" evidence="4">
    <location>
        <begin position="181"/>
        <end position="199"/>
    </location>
</feature>
<feature type="domain" description="Phage shock protein PspC N-terminal" evidence="5">
    <location>
        <begin position="34"/>
        <end position="89"/>
    </location>
</feature>
<dbReference type="GO" id="GO:0000160">
    <property type="term" value="P:phosphorelay signal transduction system"/>
    <property type="evidence" value="ECO:0007669"/>
    <property type="project" value="UniProtKB-KW"/>
</dbReference>
<keyword evidence="3" id="KW-0902">Two-component regulatory system</keyword>
<dbReference type="Proteomes" id="UP000218399">
    <property type="component" value="Unassembled WGS sequence"/>
</dbReference>
<organism evidence="6 7">
    <name type="scientific">Bifidobacterium criceti</name>
    <dbReference type="NCBI Taxonomy" id="1960969"/>
    <lineage>
        <taxon>Bacteria</taxon>
        <taxon>Bacillati</taxon>
        <taxon>Actinomycetota</taxon>
        <taxon>Actinomycetes</taxon>
        <taxon>Bifidobacteriales</taxon>
        <taxon>Bifidobacteriaceae</taxon>
        <taxon>Bifidobacterium</taxon>
    </lineage>
</organism>
<proteinExistence type="predicted"/>